<name>V7AMQ4_PHAVU</name>
<evidence type="ECO:0000313" key="1">
    <source>
        <dbReference type="EMBL" id="ESW06897.1"/>
    </source>
</evidence>
<dbReference type="OrthoDB" id="1918054at2759"/>
<dbReference type="eggNOG" id="ENOG502S4ZT">
    <property type="taxonomic scope" value="Eukaryota"/>
</dbReference>
<dbReference type="OMA" id="MAIMGIE"/>
<dbReference type="EMBL" id="CM002297">
    <property type="protein sequence ID" value="ESW06897.1"/>
    <property type="molecule type" value="Genomic_DNA"/>
</dbReference>
<reference evidence="2" key="1">
    <citation type="journal article" date="2014" name="Nat. Genet.">
        <title>A reference genome for common bean and genome-wide analysis of dual domestications.</title>
        <authorList>
            <person name="Schmutz J."/>
            <person name="McClean P.E."/>
            <person name="Mamidi S."/>
            <person name="Wu G.A."/>
            <person name="Cannon S.B."/>
            <person name="Grimwood J."/>
            <person name="Jenkins J."/>
            <person name="Shu S."/>
            <person name="Song Q."/>
            <person name="Chavarro C."/>
            <person name="Torres-Torres M."/>
            <person name="Geffroy V."/>
            <person name="Moghaddam S.M."/>
            <person name="Gao D."/>
            <person name="Abernathy B."/>
            <person name="Barry K."/>
            <person name="Blair M."/>
            <person name="Brick M.A."/>
            <person name="Chovatia M."/>
            <person name="Gepts P."/>
            <person name="Goodstein D.M."/>
            <person name="Gonzales M."/>
            <person name="Hellsten U."/>
            <person name="Hyten D.L."/>
            <person name="Jia G."/>
            <person name="Kelly J.D."/>
            <person name="Kudrna D."/>
            <person name="Lee R."/>
            <person name="Richard M.M."/>
            <person name="Miklas P.N."/>
            <person name="Osorno J.M."/>
            <person name="Rodrigues J."/>
            <person name="Thareau V."/>
            <person name="Urrea C.A."/>
            <person name="Wang M."/>
            <person name="Yu Y."/>
            <person name="Zhang M."/>
            <person name="Wing R.A."/>
            <person name="Cregan P.B."/>
            <person name="Rokhsar D.S."/>
            <person name="Jackson S.A."/>
        </authorList>
    </citation>
    <scope>NUCLEOTIDE SEQUENCE [LARGE SCALE GENOMIC DNA]</scope>
    <source>
        <strain evidence="2">cv. G19833</strain>
    </source>
</reference>
<sequence>MCSFSSEKTPYHPLVLALQPPCPSKRHHHLRLSLHKRRRAQVEERRRKKMILKKEMKMRNLKLYMKNQSIIEENEKLRKQALLLHKENETLLFELQNKFSQQSNIKTK</sequence>
<dbReference type="Gramene" id="ESW06897">
    <property type="protein sequence ID" value="ESW06897"/>
    <property type="gene ID" value="PHAVU_010G085600g"/>
</dbReference>
<dbReference type="PANTHER" id="PTHR33601">
    <property type="entry name" value="PROTEIN LITTLE ZIPPER 4"/>
    <property type="match status" value="1"/>
</dbReference>
<protein>
    <submittedName>
        <fullName evidence="1">Uncharacterized protein</fullName>
    </submittedName>
</protein>
<organism evidence="1 2">
    <name type="scientific">Phaseolus vulgaris</name>
    <name type="common">Kidney bean</name>
    <name type="synonym">French bean</name>
    <dbReference type="NCBI Taxonomy" id="3885"/>
    <lineage>
        <taxon>Eukaryota</taxon>
        <taxon>Viridiplantae</taxon>
        <taxon>Streptophyta</taxon>
        <taxon>Embryophyta</taxon>
        <taxon>Tracheophyta</taxon>
        <taxon>Spermatophyta</taxon>
        <taxon>Magnoliopsida</taxon>
        <taxon>eudicotyledons</taxon>
        <taxon>Gunneridae</taxon>
        <taxon>Pentapetalae</taxon>
        <taxon>rosids</taxon>
        <taxon>fabids</taxon>
        <taxon>Fabales</taxon>
        <taxon>Fabaceae</taxon>
        <taxon>Papilionoideae</taxon>
        <taxon>50 kb inversion clade</taxon>
        <taxon>NPAAA clade</taxon>
        <taxon>indigoferoid/millettioid clade</taxon>
        <taxon>Phaseoleae</taxon>
        <taxon>Phaseolus</taxon>
    </lineage>
</organism>
<dbReference type="SMR" id="V7AMQ4"/>
<dbReference type="Proteomes" id="UP000000226">
    <property type="component" value="Chromosome 10"/>
</dbReference>
<gene>
    <name evidence="1" type="ORF">PHAVU_010G085600g</name>
</gene>
<dbReference type="InterPro" id="IPR039312">
    <property type="entry name" value="ZPR"/>
</dbReference>
<accession>V7AMQ4</accession>
<dbReference type="AlphaFoldDB" id="V7AMQ4"/>
<dbReference type="STRING" id="3885.V7AMQ4"/>
<keyword evidence="2" id="KW-1185">Reference proteome</keyword>
<evidence type="ECO:0000313" key="2">
    <source>
        <dbReference type="Proteomes" id="UP000000226"/>
    </source>
</evidence>
<dbReference type="PANTHER" id="PTHR33601:SF22">
    <property type="entry name" value="PROTEIN LITTLE ZIPPER 1"/>
    <property type="match status" value="1"/>
</dbReference>
<proteinExistence type="predicted"/>